<sequence>MPAFLVPRADAASTALDPAMFANMTVQEIIGNITQAAFTSPDQTLDTMYGAPFLGVIIAAFLFGVTSLQAYWYFHHYPRDPMKQKLSVGSLWYALLDTAHTAATIHAMYYYMVSNFGNVTAAYNIVWSIQLQVAINVVIIVFVQSLYASRIWRLSGYHRGFLGYIAMATVLGGFAIGVVLAYEMYTIDTFVELNHIAWAVEASLSAATGIDAVLAGAMCWHLKKSQGKDQILNSRISQIMQYTLSSGMLTSACSLAALAMFTIQRTTLVYLGVEFLLTKLYSGSYFALLNARRRDDNATTTNTGPGTNGYNGGIFGDVRHLPSLHVSSV</sequence>
<dbReference type="Pfam" id="PF20152">
    <property type="entry name" value="DUF6534"/>
    <property type="match status" value="1"/>
</dbReference>
<dbReference type="PANTHER" id="PTHR40465:SF1">
    <property type="entry name" value="DUF6534 DOMAIN-CONTAINING PROTEIN"/>
    <property type="match status" value="1"/>
</dbReference>
<dbReference type="EMBL" id="VDMD01000040">
    <property type="protein sequence ID" value="TRM58035.1"/>
    <property type="molecule type" value="Genomic_DNA"/>
</dbReference>
<evidence type="ECO:0000313" key="3">
    <source>
        <dbReference type="EMBL" id="TRM58035.1"/>
    </source>
</evidence>
<keyword evidence="1" id="KW-0472">Membrane</keyword>
<dbReference type="Proteomes" id="UP000320762">
    <property type="component" value="Unassembled WGS sequence"/>
</dbReference>
<feature type="transmembrane region" description="Helical" evidence="1">
    <location>
        <begin position="129"/>
        <end position="149"/>
    </location>
</feature>
<name>A0A550BZQ9_9AGAR</name>
<feature type="domain" description="DUF6534" evidence="2">
    <location>
        <begin position="209"/>
        <end position="294"/>
    </location>
</feature>
<feature type="transmembrane region" description="Helical" evidence="1">
    <location>
        <begin position="269"/>
        <end position="288"/>
    </location>
</feature>
<dbReference type="PANTHER" id="PTHR40465">
    <property type="entry name" value="CHROMOSOME 1, WHOLE GENOME SHOTGUN SEQUENCE"/>
    <property type="match status" value="1"/>
</dbReference>
<organism evidence="3 4">
    <name type="scientific">Schizophyllum amplum</name>
    <dbReference type="NCBI Taxonomy" id="97359"/>
    <lineage>
        <taxon>Eukaryota</taxon>
        <taxon>Fungi</taxon>
        <taxon>Dikarya</taxon>
        <taxon>Basidiomycota</taxon>
        <taxon>Agaricomycotina</taxon>
        <taxon>Agaricomycetes</taxon>
        <taxon>Agaricomycetidae</taxon>
        <taxon>Agaricales</taxon>
        <taxon>Schizophyllaceae</taxon>
        <taxon>Schizophyllum</taxon>
    </lineage>
</organism>
<feature type="transmembrane region" description="Helical" evidence="1">
    <location>
        <begin position="242"/>
        <end position="263"/>
    </location>
</feature>
<evidence type="ECO:0000259" key="2">
    <source>
        <dbReference type="Pfam" id="PF20152"/>
    </source>
</evidence>
<keyword evidence="1" id="KW-0812">Transmembrane</keyword>
<proteinExistence type="predicted"/>
<keyword evidence="1" id="KW-1133">Transmembrane helix</keyword>
<evidence type="ECO:0000313" key="4">
    <source>
        <dbReference type="Proteomes" id="UP000320762"/>
    </source>
</evidence>
<evidence type="ECO:0000256" key="1">
    <source>
        <dbReference type="SAM" id="Phobius"/>
    </source>
</evidence>
<dbReference type="AlphaFoldDB" id="A0A550BZQ9"/>
<dbReference type="OrthoDB" id="2798516at2759"/>
<feature type="transmembrane region" description="Helical" evidence="1">
    <location>
        <begin position="86"/>
        <end position="109"/>
    </location>
</feature>
<feature type="transmembrane region" description="Helical" evidence="1">
    <location>
        <begin position="49"/>
        <end position="74"/>
    </location>
</feature>
<feature type="transmembrane region" description="Helical" evidence="1">
    <location>
        <begin position="202"/>
        <end position="222"/>
    </location>
</feature>
<comment type="caution">
    <text evidence="3">The sequence shown here is derived from an EMBL/GenBank/DDBJ whole genome shotgun (WGS) entry which is preliminary data.</text>
</comment>
<dbReference type="InterPro" id="IPR045339">
    <property type="entry name" value="DUF6534"/>
</dbReference>
<reference evidence="3 4" key="1">
    <citation type="journal article" date="2019" name="New Phytol.">
        <title>Comparative genomics reveals unique wood-decay strategies and fruiting body development in the Schizophyllaceae.</title>
        <authorList>
            <person name="Almasi E."/>
            <person name="Sahu N."/>
            <person name="Krizsan K."/>
            <person name="Balint B."/>
            <person name="Kovacs G.M."/>
            <person name="Kiss B."/>
            <person name="Cseklye J."/>
            <person name="Drula E."/>
            <person name="Henrissat B."/>
            <person name="Nagy I."/>
            <person name="Chovatia M."/>
            <person name="Adam C."/>
            <person name="LaButti K."/>
            <person name="Lipzen A."/>
            <person name="Riley R."/>
            <person name="Grigoriev I.V."/>
            <person name="Nagy L.G."/>
        </authorList>
    </citation>
    <scope>NUCLEOTIDE SEQUENCE [LARGE SCALE GENOMIC DNA]</scope>
    <source>
        <strain evidence="3 4">NL-1724</strain>
    </source>
</reference>
<gene>
    <name evidence="3" type="ORF">BD626DRAFT_411123</name>
</gene>
<protein>
    <recommendedName>
        <fullName evidence="2">DUF6534 domain-containing protein</fullName>
    </recommendedName>
</protein>
<accession>A0A550BZQ9</accession>
<feature type="transmembrane region" description="Helical" evidence="1">
    <location>
        <begin position="161"/>
        <end position="182"/>
    </location>
</feature>
<dbReference type="STRING" id="97359.A0A550BZQ9"/>
<keyword evidence="4" id="KW-1185">Reference proteome</keyword>